<reference evidence="2" key="1">
    <citation type="journal article" date="2010" name="Nat. Biotechnol.">
        <title>Draft genome sequence of the oilseed species Ricinus communis.</title>
        <authorList>
            <person name="Chan A.P."/>
            <person name="Crabtree J."/>
            <person name="Zhao Q."/>
            <person name="Lorenzi H."/>
            <person name="Orvis J."/>
            <person name="Puiu D."/>
            <person name="Melake-Berhan A."/>
            <person name="Jones K.M."/>
            <person name="Redman J."/>
            <person name="Chen G."/>
            <person name="Cahoon E.B."/>
            <person name="Gedil M."/>
            <person name="Stanke M."/>
            <person name="Haas B.J."/>
            <person name="Wortman J.R."/>
            <person name="Fraser-Liggett C.M."/>
            <person name="Ravel J."/>
            <person name="Rabinowicz P.D."/>
        </authorList>
    </citation>
    <scope>NUCLEOTIDE SEQUENCE [LARGE SCALE GENOMIC DNA]</scope>
    <source>
        <strain evidence="2">cv. Hale</strain>
    </source>
</reference>
<dbReference type="InParanoid" id="B9SQV2"/>
<keyword evidence="2" id="KW-1185">Reference proteome</keyword>
<organism evidence="1 2">
    <name type="scientific">Ricinus communis</name>
    <name type="common">Castor bean</name>
    <dbReference type="NCBI Taxonomy" id="3988"/>
    <lineage>
        <taxon>Eukaryota</taxon>
        <taxon>Viridiplantae</taxon>
        <taxon>Streptophyta</taxon>
        <taxon>Embryophyta</taxon>
        <taxon>Tracheophyta</taxon>
        <taxon>Spermatophyta</taxon>
        <taxon>Magnoliopsida</taxon>
        <taxon>eudicotyledons</taxon>
        <taxon>Gunneridae</taxon>
        <taxon>Pentapetalae</taxon>
        <taxon>rosids</taxon>
        <taxon>fabids</taxon>
        <taxon>Malpighiales</taxon>
        <taxon>Euphorbiaceae</taxon>
        <taxon>Acalyphoideae</taxon>
        <taxon>Acalypheae</taxon>
        <taxon>Ricinus</taxon>
    </lineage>
</organism>
<gene>
    <name evidence="1" type="ORF">RCOM_1217880</name>
</gene>
<dbReference type="Proteomes" id="UP000008311">
    <property type="component" value="Unassembled WGS sequence"/>
</dbReference>
<name>B9SQV2_RICCO</name>
<evidence type="ECO:0008006" key="3">
    <source>
        <dbReference type="Google" id="ProtNLM"/>
    </source>
</evidence>
<dbReference type="eggNOG" id="KOG1075">
    <property type="taxonomic scope" value="Eukaryota"/>
</dbReference>
<evidence type="ECO:0000313" key="2">
    <source>
        <dbReference type="Proteomes" id="UP000008311"/>
    </source>
</evidence>
<dbReference type="EMBL" id="EQ974090">
    <property type="protein sequence ID" value="EEF34043.1"/>
    <property type="molecule type" value="Genomic_DNA"/>
</dbReference>
<evidence type="ECO:0000313" key="1">
    <source>
        <dbReference type="EMBL" id="EEF34043.1"/>
    </source>
</evidence>
<accession>B9SQV2</accession>
<proteinExistence type="predicted"/>
<sequence>MCAKVLSALVAREERRGLLSRCRICRGAPGIPHLPFVDDNFFFFKANEVECRTIQRIFSLYEEASGQAINFQKSGIFFSSHVSDGNVSDLGSNLRVTSPLNTGRYLGLSSLISRGNNLQLIHRLCMVAWGIWNNRNSKIWWNTRQPPTIMINKCMDFLQSWTQAQQKKHYLISKAHVPGIVSKWISPSQGSFKCNVDAASFSSSNITRLGKQTVLFIVLLELHFPSPNIWHQAPMFVESFLHLNVSPSV</sequence>
<protein>
    <recommendedName>
        <fullName evidence="3">Reverse transcriptase domain-containing protein</fullName>
    </recommendedName>
</protein>
<dbReference type="AlphaFoldDB" id="B9SQV2"/>